<evidence type="ECO:0000256" key="11">
    <source>
        <dbReference type="ARBA" id="ARBA00023163"/>
    </source>
</evidence>
<dbReference type="SMART" id="SM00487">
    <property type="entry name" value="DEXDc"/>
    <property type="match status" value="1"/>
</dbReference>
<keyword evidence="9" id="KW-0805">Transcription regulation</keyword>
<keyword evidence="4" id="KW-0597">Phosphoprotein</keyword>
<dbReference type="GO" id="GO:0005737">
    <property type="term" value="C:cytoplasm"/>
    <property type="evidence" value="ECO:0007669"/>
    <property type="project" value="UniProtKB-ARBA"/>
</dbReference>
<name>A0A8J2HEA8_COTCN</name>
<dbReference type="SUPFAM" id="SSF52540">
    <property type="entry name" value="P-loop containing nucleoside triphosphate hydrolases"/>
    <property type="match status" value="2"/>
</dbReference>
<keyword evidence="5" id="KW-0547">Nucleotide-binding</keyword>
<feature type="domain" description="Helicase C-terminal" evidence="18">
    <location>
        <begin position="728"/>
        <end position="886"/>
    </location>
</feature>
<dbReference type="OrthoDB" id="423559at2759"/>
<accession>A0A8J2HEA8</accession>
<feature type="compositionally biased region" description="Acidic residues" evidence="16">
    <location>
        <begin position="19"/>
        <end position="28"/>
    </location>
</feature>
<keyword evidence="12" id="KW-0539">Nucleus</keyword>
<keyword evidence="7" id="KW-0347">Helicase</keyword>
<evidence type="ECO:0000256" key="2">
    <source>
        <dbReference type="ARBA" id="ARBA00007025"/>
    </source>
</evidence>
<feature type="compositionally biased region" description="Low complexity" evidence="16">
    <location>
        <begin position="76"/>
        <end position="87"/>
    </location>
</feature>
<dbReference type="GO" id="GO:0006353">
    <property type="term" value="P:DNA-templated transcription termination"/>
    <property type="evidence" value="ECO:0007669"/>
    <property type="project" value="UniProtKB-KW"/>
</dbReference>
<dbReference type="GO" id="GO:0008094">
    <property type="term" value="F:ATP-dependent activity, acting on DNA"/>
    <property type="evidence" value="ECO:0007669"/>
    <property type="project" value="UniProtKB-ARBA"/>
</dbReference>
<dbReference type="InterPro" id="IPR001650">
    <property type="entry name" value="Helicase_C-like"/>
</dbReference>
<dbReference type="InterPro" id="IPR027417">
    <property type="entry name" value="P-loop_NTPase"/>
</dbReference>
<evidence type="ECO:0000313" key="20">
    <source>
        <dbReference type="Proteomes" id="UP000786811"/>
    </source>
</evidence>
<keyword evidence="20" id="KW-1185">Reference proteome</keyword>
<comment type="similarity">
    <text evidence="2">Belongs to the SNF2/RAD54 helicase family.</text>
</comment>
<evidence type="ECO:0000256" key="5">
    <source>
        <dbReference type="ARBA" id="ARBA00022741"/>
    </source>
</evidence>
<dbReference type="InterPro" id="IPR050628">
    <property type="entry name" value="SNF2_RAD54_helicase_TF"/>
</dbReference>
<evidence type="ECO:0000256" key="14">
    <source>
        <dbReference type="ARBA" id="ARBA00079067"/>
    </source>
</evidence>
<evidence type="ECO:0000256" key="16">
    <source>
        <dbReference type="SAM" id="MobiDB-lite"/>
    </source>
</evidence>
<dbReference type="EMBL" id="CAJNRD030001120">
    <property type="protein sequence ID" value="CAG5092843.1"/>
    <property type="molecule type" value="Genomic_DNA"/>
</dbReference>
<reference evidence="19" key="1">
    <citation type="submission" date="2021-04" db="EMBL/GenBank/DDBJ databases">
        <authorList>
            <person name="Chebbi M.A.C M."/>
        </authorList>
    </citation>
    <scope>NUCLEOTIDE SEQUENCE</scope>
</reference>
<feature type="region of interest" description="Disordered" evidence="16">
    <location>
        <begin position="1"/>
        <end position="90"/>
    </location>
</feature>
<gene>
    <name evidence="19" type="ORF">HICCMSTLAB_LOCUS6398</name>
</gene>
<evidence type="ECO:0000256" key="12">
    <source>
        <dbReference type="ARBA" id="ARBA00023242"/>
    </source>
</evidence>
<dbReference type="Pfam" id="PF00271">
    <property type="entry name" value="Helicase_C"/>
    <property type="match status" value="1"/>
</dbReference>
<evidence type="ECO:0000256" key="6">
    <source>
        <dbReference type="ARBA" id="ARBA00022801"/>
    </source>
</evidence>
<keyword evidence="3" id="KW-0806">Transcription termination</keyword>
<evidence type="ECO:0000256" key="9">
    <source>
        <dbReference type="ARBA" id="ARBA00023015"/>
    </source>
</evidence>
<dbReference type="PROSITE" id="PS51194">
    <property type="entry name" value="HELICASE_CTER"/>
    <property type="match status" value="1"/>
</dbReference>
<keyword evidence="8" id="KW-0067">ATP-binding</keyword>
<keyword evidence="10" id="KW-0238">DNA-binding</keyword>
<feature type="compositionally biased region" description="Low complexity" evidence="16">
    <location>
        <begin position="221"/>
        <end position="241"/>
    </location>
</feature>
<evidence type="ECO:0000256" key="8">
    <source>
        <dbReference type="ARBA" id="ARBA00022840"/>
    </source>
</evidence>
<dbReference type="GO" id="GO:0016787">
    <property type="term" value="F:hydrolase activity"/>
    <property type="evidence" value="ECO:0007669"/>
    <property type="project" value="UniProtKB-KW"/>
</dbReference>
<dbReference type="AlphaFoldDB" id="A0A8J2HEA8"/>
<dbReference type="GO" id="GO:0005524">
    <property type="term" value="F:ATP binding"/>
    <property type="evidence" value="ECO:0007669"/>
    <property type="project" value="UniProtKB-KW"/>
</dbReference>
<feature type="region of interest" description="Disordered" evidence="16">
    <location>
        <begin position="114"/>
        <end position="147"/>
    </location>
</feature>
<dbReference type="FunFam" id="3.40.50.10810:FF:000043">
    <property type="entry name" value="Transcription termination factor 2"/>
    <property type="match status" value="1"/>
</dbReference>
<proteinExistence type="inferred from homology"/>
<dbReference type="InterPro" id="IPR000330">
    <property type="entry name" value="SNF2_N"/>
</dbReference>
<dbReference type="InterPro" id="IPR014001">
    <property type="entry name" value="Helicase_ATP-bd"/>
</dbReference>
<evidence type="ECO:0000256" key="4">
    <source>
        <dbReference type="ARBA" id="ARBA00022553"/>
    </source>
</evidence>
<dbReference type="GO" id="GO:0003677">
    <property type="term" value="F:DNA binding"/>
    <property type="evidence" value="ECO:0007669"/>
    <property type="project" value="UniProtKB-KW"/>
</dbReference>
<dbReference type="InterPro" id="IPR038718">
    <property type="entry name" value="SNF2-like_sf"/>
</dbReference>
<comment type="subcellular location">
    <subcellularLocation>
        <location evidence="1">Nucleus</location>
    </subcellularLocation>
</comment>
<protein>
    <recommendedName>
        <fullName evidence="13">Transcription termination factor 2</fullName>
    </recommendedName>
    <alternativeName>
        <fullName evidence="15">RNA polymerase II termination factor</fullName>
    </alternativeName>
    <alternativeName>
        <fullName evidence="14">Transcription release factor 2</fullName>
    </alternativeName>
</protein>
<keyword evidence="6" id="KW-0378">Hydrolase</keyword>
<dbReference type="GO" id="GO:0005634">
    <property type="term" value="C:nucleus"/>
    <property type="evidence" value="ECO:0007669"/>
    <property type="project" value="UniProtKB-SubCell"/>
</dbReference>
<dbReference type="CDD" id="cd18793">
    <property type="entry name" value="SF2_C_SNF"/>
    <property type="match status" value="1"/>
</dbReference>
<dbReference type="Proteomes" id="UP000786811">
    <property type="component" value="Unassembled WGS sequence"/>
</dbReference>
<dbReference type="GO" id="GO:0004386">
    <property type="term" value="F:helicase activity"/>
    <property type="evidence" value="ECO:0007669"/>
    <property type="project" value="UniProtKB-KW"/>
</dbReference>
<evidence type="ECO:0000256" key="1">
    <source>
        <dbReference type="ARBA" id="ARBA00004123"/>
    </source>
</evidence>
<evidence type="ECO:0000313" key="19">
    <source>
        <dbReference type="EMBL" id="CAG5092843.1"/>
    </source>
</evidence>
<evidence type="ECO:0000256" key="13">
    <source>
        <dbReference type="ARBA" id="ARBA00070113"/>
    </source>
</evidence>
<sequence length="890" mass="100989">MLTSKNDTSKNHNLRVISESDDDDNDDVDSSKNTTNTNYHVSYESEINSKNKNDDSAILKTPTKKDSIDDNDSHKSINSSSGIMSSNDHTRDEYEINDEDSIHQDDTPRETVIFNHDKQPPATDNEEKKPPKRSLTKPTTRSEIKKEIKRLTTDIERSKIFLMQGNCELLPDGGKNIRKSILKNQESLNEYKKQLEQMEDNNSSVASTDLSHNLSSDKENSMNYPNYNPHNSPSVNSPEVNSNSLNFDRKKLLKPTANTVTEGLGKRALETFQKEQALTVERLEHLHGSLISQPSENEQVKDPKGLVIHLMPHQKHALAWLTWREKQKPPGGVLADDMGLGKTLTMISLVIKSLADSSIDDDVYDGDNIENQECKYQGGTIVVCPASLINQWKNEIDTRCKRGVLVTEVYHGNNREKVPRRLARNDIVITTYNLLVRESKNNGQLFQIQWKRVILDEAHAIRNHKSQACEAVCQLKAKKRWALTGTPIHNKGMDIFAILKFLKCSPFDDIRIWKRWVENKSDAGVERLAMVMKSLMLRRTKNELINKGDIDSLPEKHLEIIKISLDKDERLVYDKVMMYSRTFFAQFLHQRAEKEALVPLGVANKFKNSFNKAQQQLLARHADVQTFEILVLLLRLRQICCQPSLIHDMLDKQEIEIDGADGGEYSGQSQNNLVAQLEGLNISRDASDKGEENEAVGVDKRISEHLLTSENPVFNPKRCSSKLTVILNLVRDILAKREKLIIVSQWSTYLQIIGENLRTVPGATFEMFTGAVAVKNRQGIINSFNKEKNPKIMLLSLCAGGVGLNLVGANHLILVDIHWNPQLECQACDRIYRIGQKKNVYIYKLICNDTIEETIQKLQEEKLSLANSILTGKNKESSKISVQDLMTMFS</sequence>
<comment type="caution">
    <text evidence="19">The sequence shown here is derived from an EMBL/GenBank/DDBJ whole genome shotgun (WGS) entry which is preliminary data.</text>
</comment>
<dbReference type="InterPro" id="IPR049730">
    <property type="entry name" value="SNF2/RAD54-like_C"/>
</dbReference>
<feature type="compositionally biased region" description="Basic and acidic residues" evidence="16">
    <location>
        <begin position="47"/>
        <end position="75"/>
    </location>
</feature>
<dbReference type="SMART" id="SM00490">
    <property type="entry name" value="HELICc"/>
    <property type="match status" value="1"/>
</dbReference>
<dbReference type="GO" id="GO:0006281">
    <property type="term" value="P:DNA repair"/>
    <property type="evidence" value="ECO:0007669"/>
    <property type="project" value="TreeGrafter"/>
</dbReference>
<evidence type="ECO:0000256" key="3">
    <source>
        <dbReference type="ARBA" id="ARBA00022472"/>
    </source>
</evidence>
<evidence type="ECO:0000256" key="15">
    <source>
        <dbReference type="ARBA" id="ARBA00082628"/>
    </source>
</evidence>
<dbReference type="Gene3D" id="3.40.50.300">
    <property type="entry name" value="P-loop containing nucleotide triphosphate hydrolases"/>
    <property type="match status" value="1"/>
</dbReference>
<evidence type="ECO:0000259" key="17">
    <source>
        <dbReference type="PROSITE" id="PS51192"/>
    </source>
</evidence>
<dbReference type="PROSITE" id="PS51192">
    <property type="entry name" value="HELICASE_ATP_BIND_1"/>
    <property type="match status" value="1"/>
</dbReference>
<dbReference type="Pfam" id="PF00176">
    <property type="entry name" value="SNF2-rel_dom"/>
    <property type="match status" value="1"/>
</dbReference>
<evidence type="ECO:0000256" key="10">
    <source>
        <dbReference type="ARBA" id="ARBA00023125"/>
    </source>
</evidence>
<feature type="domain" description="Helicase ATP-binding" evidence="17">
    <location>
        <begin position="323"/>
        <end position="505"/>
    </location>
</feature>
<dbReference type="PANTHER" id="PTHR45626">
    <property type="entry name" value="TRANSCRIPTION TERMINATION FACTOR 2-RELATED"/>
    <property type="match status" value="1"/>
</dbReference>
<keyword evidence="11" id="KW-0804">Transcription</keyword>
<feature type="compositionally biased region" description="Basic and acidic residues" evidence="16">
    <location>
        <begin position="114"/>
        <end position="129"/>
    </location>
</feature>
<feature type="region of interest" description="Disordered" evidence="16">
    <location>
        <begin position="196"/>
        <end position="241"/>
    </location>
</feature>
<evidence type="ECO:0000259" key="18">
    <source>
        <dbReference type="PROSITE" id="PS51194"/>
    </source>
</evidence>
<dbReference type="Gene3D" id="3.40.50.10810">
    <property type="entry name" value="Tandem AAA-ATPase domain"/>
    <property type="match status" value="1"/>
</dbReference>
<feature type="compositionally biased region" description="Polar residues" evidence="16">
    <location>
        <begin position="200"/>
        <end position="214"/>
    </location>
</feature>
<dbReference type="PANTHER" id="PTHR45626:SF50">
    <property type="entry name" value="TRANSCRIPTION TERMINATION FACTOR 2"/>
    <property type="match status" value="1"/>
</dbReference>
<evidence type="ECO:0000256" key="7">
    <source>
        <dbReference type="ARBA" id="ARBA00022806"/>
    </source>
</evidence>
<organism evidence="19 20">
    <name type="scientific">Cotesia congregata</name>
    <name type="common">Parasitoid wasp</name>
    <name type="synonym">Apanteles congregatus</name>
    <dbReference type="NCBI Taxonomy" id="51543"/>
    <lineage>
        <taxon>Eukaryota</taxon>
        <taxon>Metazoa</taxon>
        <taxon>Ecdysozoa</taxon>
        <taxon>Arthropoda</taxon>
        <taxon>Hexapoda</taxon>
        <taxon>Insecta</taxon>
        <taxon>Pterygota</taxon>
        <taxon>Neoptera</taxon>
        <taxon>Endopterygota</taxon>
        <taxon>Hymenoptera</taxon>
        <taxon>Apocrita</taxon>
        <taxon>Ichneumonoidea</taxon>
        <taxon>Braconidae</taxon>
        <taxon>Microgastrinae</taxon>
        <taxon>Cotesia</taxon>
    </lineage>
</organism>